<feature type="chain" id="PRO_5030866080" description="Surface-adhesin protein E-like domain-containing protein" evidence="1">
    <location>
        <begin position="23"/>
        <end position="150"/>
    </location>
</feature>
<reference evidence="3 4" key="1">
    <citation type="journal article" date="2016" name="Genome Biol. Evol.">
        <title>Comparative Genomic Analyses of the Moraxella catarrhalis Serosensitive and Seroresistant Lineages Demonstrate Their Independent Evolution.</title>
        <authorList>
            <person name="Earl J.P."/>
            <person name="de Vries S.P."/>
            <person name="Ahmed A."/>
            <person name="Powell E."/>
            <person name="Schultz M.P."/>
            <person name="Hermans P.W."/>
            <person name="Hill D.J."/>
            <person name="Zhou Z."/>
            <person name="Constantinidou C.I."/>
            <person name="Hu F.Z."/>
            <person name="Bootsma H.J."/>
            <person name="Ehrlich G.D."/>
        </authorList>
    </citation>
    <scope>NUCLEOTIDE SEQUENCE [LARGE SCALE GENOMIC DNA]</scope>
    <source>
        <strain evidence="3 4">Z7574</strain>
    </source>
</reference>
<organism evidence="3 4">
    <name type="scientific">Moraxella catarrhalis</name>
    <name type="common">Branhamella catarrhalis</name>
    <dbReference type="NCBI Taxonomy" id="480"/>
    <lineage>
        <taxon>Bacteria</taxon>
        <taxon>Pseudomonadati</taxon>
        <taxon>Pseudomonadota</taxon>
        <taxon>Gammaproteobacteria</taxon>
        <taxon>Moraxellales</taxon>
        <taxon>Moraxellaceae</taxon>
        <taxon>Moraxella</taxon>
    </lineage>
</organism>
<gene>
    <name evidence="3" type="ORF">AO382_0775</name>
</gene>
<accession>A0A7Z0UZ65</accession>
<dbReference type="InterPro" id="IPR031939">
    <property type="entry name" value="Adhesin_E-like"/>
</dbReference>
<comment type="caution">
    <text evidence="3">The sequence shown here is derived from an EMBL/GenBank/DDBJ whole genome shotgun (WGS) entry which is preliminary data.</text>
</comment>
<dbReference type="Proteomes" id="UP000078446">
    <property type="component" value="Unassembled WGS sequence"/>
</dbReference>
<evidence type="ECO:0000313" key="3">
    <source>
        <dbReference type="EMBL" id="OAV01279.1"/>
    </source>
</evidence>
<feature type="signal peptide" evidence="1">
    <location>
        <begin position="1"/>
        <end position="22"/>
    </location>
</feature>
<name>A0A7Z0UZ65_MORCA</name>
<protein>
    <recommendedName>
        <fullName evidence="2">Surface-adhesin protein E-like domain-containing protein</fullName>
    </recommendedName>
</protein>
<dbReference type="RefSeq" id="WP_064618197.1">
    <property type="nucleotide sequence ID" value="NZ_LXHE01000006.1"/>
</dbReference>
<dbReference type="EMBL" id="LXHE01000006">
    <property type="protein sequence ID" value="OAV01279.1"/>
    <property type="molecule type" value="Genomic_DNA"/>
</dbReference>
<evidence type="ECO:0000256" key="1">
    <source>
        <dbReference type="SAM" id="SignalP"/>
    </source>
</evidence>
<dbReference type="Pfam" id="PF16747">
    <property type="entry name" value="Adhesin_E"/>
    <property type="match status" value="1"/>
</dbReference>
<evidence type="ECO:0000313" key="4">
    <source>
        <dbReference type="Proteomes" id="UP000078446"/>
    </source>
</evidence>
<feature type="domain" description="Surface-adhesin protein E-like" evidence="2">
    <location>
        <begin position="25"/>
        <end position="141"/>
    </location>
</feature>
<proteinExistence type="predicted"/>
<evidence type="ECO:0000259" key="2">
    <source>
        <dbReference type="Pfam" id="PF16747"/>
    </source>
</evidence>
<sequence>MTRLYPIALMLMTALTVLPAQAADWRFIPSTSSNNETHYVDYDSLKRHSFKGGGRYYTAWTKTTYPSAQKSPNGNLYQELTAFQYFDCSNQKSNGDAVHFYTSTGQLVDSGTWTISTTSSATWDRAIPDSIGAATLDSVCSLARQKFGSI</sequence>
<keyword evidence="1" id="KW-0732">Signal</keyword>
<dbReference type="AlphaFoldDB" id="A0A7Z0UZ65"/>